<accession>A0A5B7D5Q2</accession>
<keyword evidence="3" id="KW-1185">Reference proteome</keyword>
<sequence>MEYGRFQELWFSVPRGTGARKYPKEGLAAATHLPQENHLWSTCTIGTLTLYLQEETHKYLMDYNPNHTHLESVPVLCVLTICLMVMTVLITGINLGCCHNMEPNKGKICTQSLVIHMNLLKWYTFTTAK</sequence>
<evidence type="ECO:0000256" key="1">
    <source>
        <dbReference type="SAM" id="Phobius"/>
    </source>
</evidence>
<dbReference type="EMBL" id="VSRR010000499">
    <property type="protein sequence ID" value="MPC16353.1"/>
    <property type="molecule type" value="Genomic_DNA"/>
</dbReference>
<feature type="transmembrane region" description="Helical" evidence="1">
    <location>
        <begin position="73"/>
        <end position="97"/>
    </location>
</feature>
<gene>
    <name evidence="2" type="ORF">E2C01_009176</name>
</gene>
<dbReference type="Proteomes" id="UP000324222">
    <property type="component" value="Unassembled WGS sequence"/>
</dbReference>
<proteinExistence type="predicted"/>
<protein>
    <submittedName>
        <fullName evidence="2">Uncharacterized protein</fullName>
    </submittedName>
</protein>
<keyword evidence="1" id="KW-0812">Transmembrane</keyword>
<comment type="caution">
    <text evidence="2">The sequence shown here is derived from an EMBL/GenBank/DDBJ whole genome shotgun (WGS) entry which is preliminary data.</text>
</comment>
<keyword evidence="1" id="KW-1133">Transmembrane helix</keyword>
<reference evidence="2 3" key="1">
    <citation type="submission" date="2019-05" db="EMBL/GenBank/DDBJ databases">
        <title>Another draft genome of Portunus trituberculatus and its Hox gene families provides insights of decapod evolution.</title>
        <authorList>
            <person name="Jeong J.-H."/>
            <person name="Song I."/>
            <person name="Kim S."/>
            <person name="Choi T."/>
            <person name="Kim D."/>
            <person name="Ryu S."/>
            <person name="Kim W."/>
        </authorList>
    </citation>
    <scope>NUCLEOTIDE SEQUENCE [LARGE SCALE GENOMIC DNA]</scope>
    <source>
        <tissue evidence="2">Muscle</tissue>
    </source>
</reference>
<dbReference type="AlphaFoldDB" id="A0A5B7D5Q2"/>
<evidence type="ECO:0000313" key="2">
    <source>
        <dbReference type="EMBL" id="MPC16353.1"/>
    </source>
</evidence>
<keyword evidence="1" id="KW-0472">Membrane</keyword>
<name>A0A5B7D5Q2_PORTR</name>
<evidence type="ECO:0000313" key="3">
    <source>
        <dbReference type="Proteomes" id="UP000324222"/>
    </source>
</evidence>
<organism evidence="2 3">
    <name type="scientific">Portunus trituberculatus</name>
    <name type="common">Swimming crab</name>
    <name type="synonym">Neptunus trituberculatus</name>
    <dbReference type="NCBI Taxonomy" id="210409"/>
    <lineage>
        <taxon>Eukaryota</taxon>
        <taxon>Metazoa</taxon>
        <taxon>Ecdysozoa</taxon>
        <taxon>Arthropoda</taxon>
        <taxon>Crustacea</taxon>
        <taxon>Multicrustacea</taxon>
        <taxon>Malacostraca</taxon>
        <taxon>Eumalacostraca</taxon>
        <taxon>Eucarida</taxon>
        <taxon>Decapoda</taxon>
        <taxon>Pleocyemata</taxon>
        <taxon>Brachyura</taxon>
        <taxon>Eubrachyura</taxon>
        <taxon>Portunoidea</taxon>
        <taxon>Portunidae</taxon>
        <taxon>Portuninae</taxon>
        <taxon>Portunus</taxon>
    </lineage>
</organism>